<dbReference type="InterPro" id="IPR007197">
    <property type="entry name" value="rSAM"/>
</dbReference>
<evidence type="ECO:0000313" key="13">
    <source>
        <dbReference type="EMBL" id="TCU19583.1"/>
    </source>
</evidence>
<dbReference type="PANTHER" id="PTHR43787">
    <property type="entry name" value="FEMO COFACTOR BIOSYNTHESIS PROTEIN NIFB-RELATED"/>
    <property type="match status" value="1"/>
</dbReference>
<dbReference type="EMBL" id="SMBJ01000013">
    <property type="protein sequence ID" value="TCU19583.1"/>
    <property type="molecule type" value="Genomic_DNA"/>
</dbReference>
<evidence type="ECO:0000256" key="3">
    <source>
        <dbReference type="ARBA" id="ARBA00006804"/>
    </source>
</evidence>
<evidence type="ECO:0000256" key="11">
    <source>
        <dbReference type="SAM" id="MobiDB-lite"/>
    </source>
</evidence>
<evidence type="ECO:0000256" key="10">
    <source>
        <dbReference type="ARBA" id="ARBA00023239"/>
    </source>
</evidence>
<evidence type="ECO:0000256" key="9">
    <source>
        <dbReference type="ARBA" id="ARBA00023231"/>
    </source>
</evidence>
<feature type="domain" description="Radical SAM core" evidence="12">
    <location>
        <begin position="72"/>
        <end position="192"/>
    </location>
</feature>
<keyword evidence="10" id="KW-0456">Lyase</keyword>
<evidence type="ECO:0000256" key="2">
    <source>
        <dbReference type="ARBA" id="ARBA00005155"/>
    </source>
</evidence>
<protein>
    <submittedName>
        <fullName evidence="13">Nitrogenase cofactor biosynthesis protein NifB</fullName>
    </submittedName>
</protein>
<dbReference type="Pfam" id="PF04055">
    <property type="entry name" value="Radical_SAM"/>
    <property type="match status" value="1"/>
</dbReference>
<organism evidence="13 14">
    <name type="scientific">Rhizobium azibense</name>
    <dbReference type="NCBI Taxonomy" id="1136135"/>
    <lineage>
        <taxon>Bacteria</taxon>
        <taxon>Pseudomonadati</taxon>
        <taxon>Pseudomonadota</taxon>
        <taxon>Alphaproteobacteria</taxon>
        <taxon>Hyphomicrobiales</taxon>
        <taxon>Rhizobiaceae</taxon>
        <taxon>Rhizobium/Agrobacterium group</taxon>
        <taxon>Rhizobium</taxon>
    </lineage>
</organism>
<evidence type="ECO:0000313" key="14">
    <source>
        <dbReference type="Proteomes" id="UP000295547"/>
    </source>
</evidence>
<comment type="pathway">
    <text evidence="2">Cofactor biosynthesis; Fe-Mo cofactor biosynthesis.</text>
</comment>
<keyword evidence="8" id="KW-0411">Iron-sulfur</keyword>
<dbReference type="GO" id="GO:0051539">
    <property type="term" value="F:4 iron, 4 sulfur cluster binding"/>
    <property type="evidence" value="ECO:0007669"/>
    <property type="project" value="UniProtKB-KW"/>
</dbReference>
<name>A0A4R3QD97_9HYPH</name>
<dbReference type="GO" id="GO:0046872">
    <property type="term" value="F:metal ion binding"/>
    <property type="evidence" value="ECO:0007669"/>
    <property type="project" value="UniProtKB-KW"/>
</dbReference>
<comment type="cofactor">
    <cofactor evidence="1">
        <name>[4Fe-4S] cluster</name>
        <dbReference type="ChEBI" id="CHEBI:49883"/>
    </cofactor>
</comment>
<feature type="compositionally biased region" description="Basic residues" evidence="11">
    <location>
        <begin position="206"/>
        <end position="216"/>
    </location>
</feature>
<dbReference type="CDD" id="cd01335">
    <property type="entry name" value="Radical_SAM"/>
    <property type="match status" value="1"/>
</dbReference>
<evidence type="ECO:0000256" key="8">
    <source>
        <dbReference type="ARBA" id="ARBA00023014"/>
    </source>
</evidence>
<comment type="similarity">
    <text evidence="3">Belongs to the radical SAM superfamily. NifB family.</text>
</comment>
<keyword evidence="7" id="KW-0408">Iron</keyword>
<evidence type="ECO:0000256" key="6">
    <source>
        <dbReference type="ARBA" id="ARBA00022723"/>
    </source>
</evidence>
<keyword evidence="4" id="KW-0004">4Fe-4S</keyword>
<dbReference type="SFLD" id="SFLDS00029">
    <property type="entry name" value="Radical_SAM"/>
    <property type="match status" value="1"/>
</dbReference>
<sequence length="291" mass="31205">MSPPMISLKSLTSTTTMNQLLATAKSTACAASLCGSSAKPHHAEPAVWEKIKDLSCYSEEVYYFARMHVVAAPACNIQCNYCDRKYCANESRPGVVSEKLTPDQALRKVVAVANEVPQLSVLFITGPSDACYDRKKTKATFERGATEIPDIKLCLSTNGLALPDRVGELADMNVDHLTITTNMVDPRVDAKISAPLPGRAAAQQKPGHKQAPRAHRQPSLDIRPTCRALSVAAALRPWSPPRAKCPVALFDASGASRSPASCVSPLPSPTRRRPPCAAIYAAGRDGTARAR</sequence>
<reference evidence="13 14" key="1">
    <citation type="submission" date="2019-03" db="EMBL/GenBank/DDBJ databases">
        <title>Genomic Encyclopedia of Type Strains, Phase IV (KMG-V): Genome sequencing to study the core and pangenomes of soil and plant-associated prokaryotes.</title>
        <authorList>
            <person name="Whitman W."/>
        </authorList>
    </citation>
    <scope>NUCLEOTIDE SEQUENCE [LARGE SCALE GENOMIC DNA]</scope>
    <source>
        <strain evidence="13 14">Gr42</strain>
    </source>
</reference>
<dbReference type="UniPathway" id="UPA00782"/>
<feature type="region of interest" description="Disordered" evidence="11">
    <location>
        <begin position="257"/>
        <end position="277"/>
    </location>
</feature>
<dbReference type="InterPro" id="IPR058240">
    <property type="entry name" value="rSAM_sf"/>
</dbReference>
<dbReference type="PANTHER" id="PTHR43787:SF13">
    <property type="entry name" value="FEMO COFACTOR BIOSYNTHESIS PROTEIN NIFB"/>
    <property type="match status" value="1"/>
</dbReference>
<keyword evidence="14" id="KW-1185">Reference proteome</keyword>
<accession>A0A4R3QD97</accession>
<dbReference type="InterPro" id="IPR013785">
    <property type="entry name" value="Aldolase_TIM"/>
</dbReference>
<dbReference type="Proteomes" id="UP000295547">
    <property type="component" value="Unassembled WGS sequence"/>
</dbReference>
<comment type="caution">
    <text evidence="13">The sequence shown here is derived from an EMBL/GenBank/DDBJ whole genome shotgun (WGS) entry which is preliminary data.</text>
</comment>
<evidence type="ECO:0000256" key="5">
    <source>
        <dbReference type="ARBA" id="ARBA00022691"/>
    </source>
</evidence>
<proteinExistence type="inferred from homology"/>
<gene>
    <name evidence="13" type="ORF">EV130_1135</name>
</gene>
<feature type="region of interest" description="Disordered" evidence="11">
    <location>
        <begin position="199"/>
        <end position="221"/>
    </location>
</feature>
<keyword evidence="9" id="KW-0535">Nitrogen fixation</keyword>
<evidence type="ECO:0000256" key="4">
    <source>
        <dbReference type="ARBA" id="ARBA00022485"/>
    </source>
</evidence>
<dbReference type="Gene3D" id="3.20.20.70">
    <property type="entry name" value="Aldolase class I"/>
    <property type="match status" value="1"/>
</dbReference>
<dbReference type="SUPFAM" id="SSF102114">
    <property type="entry name" value="Radical SAM enzymes"/>
    <property type="match status" value="1"/>
</dbReference>
<keyword evidence="6" id="KW-0479">Metal-binding</keyword>
<keyword evidence="5" id="KW-0949">S-adenosyl-L-methionine</keyword>
<evidence type="ECO:0000256" key="7">
    <source>
        <dbReference type="ARBA" id="ARBA00023004"/>
    </source>
</evidence>
<dbReference type="GO" id="GO:0016829">
    <property type="term" value="F:lyase activity"/>
    <property type="evidence" value="ECO:0007669"/>
    <property type="project" value="UniProtKB-KW"/>
</dbReference>
<evidence type="ECO:0000259" key="12">
    <source>
        <dbReference type="Pfam" id="PF04055"/>
    </source>
</evidence>
<dbReference type="AlphaFoldDB" id="A0A4R3QD97"/>
<evidence type="ECO:0000256" key="1">
    <source>
        <dbReference type="ARBA" id="ARBA00001966"/>
    </source>
</evidence>